<reference evidence="2" key="1">
    <citation type="submission" date="2017-01" db="EMBL/GenBank/DDBJ databases">
        <authorList>
            <person name="Varghese N."/>
            <person name="Submissions S."/>
        </authorList>
    </citation>
    <scope>NUCLEOTIDE SEQUENCE [LARGE SCALE GENOMIC DNA]</scope>
    <source>
        <strain evidence="2">type strain: HArc-</strain>
    </source>
</reference>
<dbReference type="Proteomes" id="UP000185936">
    <property type="component" value="Unassembled WGS sequence"/>
</dbReference>
<sequence>MTDDSDDESSLSLPERINRLAADGDENDETIKQFALKVVQTHHDRINELYYEDGLSDAEAEALALDEAGVTPAGTTLIMTVTGRSNDDIETAIASVQEQTAV</sequence>
<accession>A0A1N7GX29</accession>
<proteinExistence type="predicted"/>
<name>A0A1N7GX29_9EURY</name>
<dbReference type="EMBL" id="FTNR01000017">
    <property type="protein sequence ID" value="SIS17124.1"/>
    <property type="molecule type" value="Genomic_DNA"/>
</dbReference>
<evidence type="ECO:0000313" key="1">
    <source>
        <dbReference type="EMBL" id="SIS17124.1"/>
    </source>
</evidence>
<gene>
    <name evidence="1" type="ORF">SAMN05421752_1178</name>
</gene>
<dbReference type="RefSeq" id="WP_076610554.1">
    <property type="nucleotide sequence ID" value="NZ_FTNR01000017.1"/>
</dbReference>
<evidence type="ECO:0000313" key="2">
    <source>
        <dbReference type="Proteomes" id="UP000185936"/>
    </source>
</evidence>
<dbReference type="OrthoDB" id="163840at2157"/>
<organism evidence="1 2">
    <name type="scientific">Natronorubrum thiooxidans</name>
    <dbReference type="NCBI Taxonomy" id="308853"/>
    <lineage>
        <taxon>Archaea</taxon>
        <taxon>Methanobacteriati</taxon>
        <taxon>Methanobacteriota</taxon>
        <taxon>Stenosarchaea group</taxon>
        <taxon>Halobacteria</taxon>
        <taxon>Halobacteriales</taxon>
        <taxon>Natrialbaceae</taxon>
        <taxon>Natronorubrum</taxon>
    </lineage>
</organism>
<protein>
    <submittedName>
        <fullName evidence="1">Uncharacterized protein</fullName>
    </submittedName>
</protein>
<dbReference type="AlphaFoldDB" id="A0A1N7GX29"/>
<keyword evidence="2" id="KW-1185">Reference proteome</keyword>